<name>A0A8S5TGT3_9CAUD</name>
<organism evidence="1">
    <name type="scientific">Myoviridae sp. ctIty1</name>
    <dbReference type="NCBI Taxonomy" id="2827673"/>
    <lineage>
        <taxon>Viruses</taxon>
        <taxon>Duplodnaviria</taxon>
        <taxon>Heunggongvirae</taxon>
        <taxon>Uroviricota</taxon>
        <taxon>Caudoviricetes</taxon>
    </lineage>
</organism>
<proteinExistence type="predicted"/>
<accession>A0A8S5TGT3</accession>
<reference evidence="1" key="1">
    <citation type="journal article" date="2021" name="Proc. Natl. Acad. Sci. U.S.A.">
        <title>A Catalog of Tens of Thousands of Viruses from Human Metagenomes Reveals Hidden Associations with Chronic Diseases.</title>
        <authorList>
            <person name="Tisza M.J."/>
            <person name="Buck C.B."/>
        </authorList>
    </citation>
    <scope>NUCLEOTIDE SEQUENCE</scope>
    <source>
        <strain evidence="1">CtIty1</strain>
    </source>
</reference>
<dbReference type="EMBL" id="BK032823">
    <property type="protein sequence ID" value="DAF62251.1"/>
    <property type="molecule type" value="Genomic_DNA"/>
</dbReference>
<sequence>MVNTAYYRLGGTEGWCKGDIPIRRISSMEQ</sequence>
<protein>
    <submittedName>
        <fullName evidence="1">Uncharacterized protein</fullName>
    </submittedName>
</protein>
<evidence type="ECO:0000313" key="1">
    <source>
        <dbReference type="EMBL" id="DAF62251.1"/>
    </source>
</evidence>